<dbReference type="EMBL" id="CAWUFR010000098">
    <property type="protein sequence ID" value="CAK6966913.1"/>
    <property type="molecule type" value="Genomic_DNA"/>
</dbReference>
<evidence type="ECO:0000256" key="12">
    <source>
        <dbReference type="ARBA" id="ARBA00044657"/>
    </source>
</evidence>
<evidence type="ECO:0000256" key="5">
    <source>
        <dbReference type="ARBA" id="ARBA00022958"/>
    </source>
</evidence>
<feature type="transmembrane region" description="Helical" evidence="16">
    <location>
        <begin position="100"/>
        <end position="121"/>
    </location>
</feature>
<feature type="transmembrane region" description="Helical" evidence="16">
    <location>
        <begin position="210"/>
        <end position="230"/>
    </location>
</feature>
<evidence type="ECO:0000313" key="19">
    <source>
        <dbReference type="Proteomes" id="UP001314229"/>
    </source>
</evidence>
<protein>
    <submittedName>
        <fullName evidence="18">Potassium channel subfamily K member 10b</fullName>
    </submittedName>
</protein>
<dbReference type="PRINTS" id="PR01333">
    <property type="entry name" value="2POREKCHANEL"/>
</dbReference>
<evidence type="ECO:0000256" key="7">
    <source>
        <dbReference type="ARBA" id="ARBA00023065"/>
    </source>
</evidence>
<evidence type="ECO:0000256" key="9">
    <source>
        <dbReference type="ARBA" id="ARBA00023157"/>
    </source>
</evidence>
<feature type="transmembrane region" description="Helical" evidence="16">
    <location>
        <begin position="297"/>
        <end position="315"/>
    </location>
</feature>
<evidence type="ECO:0000256" key="3">
    <source>
        <dbReference type="ARBA" id="ARBA00022475"/>
    </source>
</evidence>
<dbReference type="Gene3D" id="1.10.287.70">
    <property type="match status" value="1"/>
</dbReference>
<dbReference type="GO" id="GO:0022841">
    <property type="term" value="F:potassium ion leak channel activity"/>
    <property type="evidence" value="ECO:0007669"/>
    <property type="project" value="TreeGrafter"/>
</dbReference>
<evidence type="ECO:0000256" key="10">
    <source>
        <dbReference type="ARBA" id="ARBA00023303"/>
    </source>
</evidence>
<evidence type="ECO:0000256" key="15">
    <source>
        <dbReference type="SAM" id="MobiDB-lite"/>
    </source>
</evidence>
<proteinExistence type="inferred from homology"/>
<comment type="similarity">
    <text evidence="14">Belongs to the two pore domain potassium channel (TC 1.A.1.8) family.</text>
</comment>
<keyword evidence="19" id="KW-1185">Reference proteome</keyword>
<keyword evidence="8 16" id="KW-0472">Membrane</keyword>
<feature type="transmembrane region" description="Helical" evidence="16">
    <location>
        <begin position="267"/>
        <end position="285"/>
    </location>
</feature>
<dbReference type="Proteomes" id="UP001314229">
    <property type="component" value="Unassembled WGS sequence"/>
</dbReference>
<keyword evidence="5" id="KW-0630">Potassium</keyword>
<feature type="domain" description="Potassium channel" evidence="17">
    <location>
        <begin position="177"/>
        <end position="233"/>
    </location>
</feature>
<dbReference type="PANTHER" id="PTHR11003:SF32">
    <property type="entry name" value="POTASSIUM CHANNEL SUBFAMILY K MEMBER 10"/>
    <property type="match status" value="1"/>
</dbReference>
<feature type="region of interest" description="Disordered" evidence="15">
    <location>
        <begin position="459"/>
        <end position="479"/>
    </location>
</feature>
<comment type="catalytic activity">
    <reaction evidence="12">
        <text>Rb(+)(in) = Rb(+)(out)</text>
        <dbReference type="Rhea" id="RHEA:78547"/>
        <dbReference type="ChEBI" id="CHEBI:49847"/>
    </reaction>
</comment>
<dbReference type="PANTHER" id="PTHR11003">
    <property type="entry name" value="POTASSIUM CHANNEL, SUBFAMILY K"/>
    <property type="match status" value="1"/>
</dbReference>
<dbReference type="FunFam" id="1.10.287.70:FF:000043">
    <property type="entry name" value="Potassium channel subfamily K member 10 isoform 2"/>
    <property type="match status" value="1"/>
</dbReference>
<dbReference type="SUPFAM" id="SSF81324">
    <property type="entry name" value="Voltage-gated potassium channels"/>
    <property type="match status" value="2"/>
</dbReference>
<comment type="catalytic activity">
    <reaction evidence="13">
        <text>Cs(+)(in) = Cs(+)(out)</text>
        <dbReference type="Rhea" id="RHEA:78555"/>
        <dbReference type="ChEBI" id="CHEBI:49547"/>
    </reaction>
</comment>
<evidence type="ECO:0000313" key="18">
    <source>
        <dbReference type="EMBL" id="CAK6966913.1"/>
    </source>
</evidence>
<comment type="subcellular location">
    <subcellularLocation>
        <location evidence="1">Cell membrane</location>
        <topology evidence="1">Multi-pass membrane protein</topology>
    </subcellularLocation>
</comment>
<evidence type="ECO:0000256" key="13">
    <source>
        <dbReference type="ARBA" id="ARBA00044691"/>
    </source>
</evidence>
<feature type="compositionally biased region" description="Polar residues" evidence="15">
    <location>
        <begin position="548"/>
        <end position="557"/>
    </location>
</feature>
<keyword evidence="4 14" id="KW-0812">Transmembrane</keyword>
<feature type="region of interest" description="Disordered" evidence="15">
    <location>
        <begin position="516"/>
        <end position="557"/>
    </location>
</feature>
<keyword evidence="7 14" id="KW-0406">Ion transport</keyword>
<evidence type="ECO:0000256" key="11">
    <source>
        <dbReference type="ARBA" id="ARBA00034430"/>
    </source>
</evidence>
<reference evidence="18 19" key="1">
    <citation type="submission" date="2024-01" db="EMBL/GenBank/DDBJ databases">
        <authorList>
            <person name="Alioto T."/>
            <person name="Alioto T."/>
            <person name="Gomez Garrido J."/>
        </authorList>
    </citation>
    <scope>NUCLEOTIDE SEQUENCE [LARGE SCALE GENOMIC DNA]</scope>
</reference>
<feature type="domain" description="Potassium channel" evidence="17">
    <location>
        <begin position="274"/>
        <end position="353"/>
    </location>
</feature>
<dbReference type="GO" id="GO:0030322">
    <property type="term" value="P:stabilization of membrane potential"/>
    <property type="evidence" value="ECO:0007669"/>
    <property type="project" value="TreeGrafter"/>
</dbReference>
<keyword evidence="9" id="KW-1015">Disulfide bond</keyword>
<accession>A0AAV1P5Q4</accession>
<feature type="compositionally biased region" description="Acidic residues" evidence="15">
    <location>
        <begin position="527"/>
        <end position="540"/>
    </location>
</feature>
<keyword evidence="6 16" id="KW-1133">Transmembrane helix</keyword>
<name>A0AAV1P5Q4_SCOSC</name>
<evidence type="ECO:0000256" key="6">
    <source>
        <dbReference type="ARBA" id="ARBA00022989"/>
    </source>
</evidence>
<dbReference type="GO" id="GO:0015271">
    <property type="term" value="F:outward rectifier potassium channel activity"/>
    <property type="evidence" value="ECO:0007669"/>
    <property type="project" value="TreeGrafter"/>
</dbReference>
<comment type="catalytic activity">
    <reaction evidence="11">
        <text>K(+)(in) = K(+)(out)</text>
        <dbReference type="Rhea" id="RHEA:29463"/>
        <dbReference type="ChEBI" id="CHEBI:29103"/>
    </reaction>
</comment>
<feature type="compositionally biased region" description="Low complexity" evidence="15">
    <location>
        <begin position="467"/>
        <end position="477"/>
    </location>
</feature>
<comment type="caution">
    <text evidence="18">The sequence shown here is derived from an EMBL/GenBank/DDBJ whole genome shotgun (WGS) entry which is preliminary data.</text>
</comment>
<evidence type="ECO:0000256" key="16">
    <source>
        <dbReference type="SAM" id="Phobius"/>
    </source>
</evidence>
<dbReference type="InterPro" id="IPR013099">
    <property type="entry name" value="K_chnl_dom"/>
</dbReference>
<feature type="transmembrane region" description="Helical" evidence="16">
    <location>
        <begin position="330"/>
        <end position="352"/>
    </location>
</feature>
<evidence type="ECO:0000256" key="4">
    <source>
        <dbReference type="ARBA" id="ARBA00022692"/>
    </source>
</evidence>
<keyword evidence="10 14" id="KW-0407">Ion channel</keyword>
<evidence type="ECO:0000256" key="8">
    <source>
        <dbReference type="ARBA" id="ARBA00023136"/>
    </source>
</evidence>
<evidence type="ECO:0000259" key="17">
    <source>
        <dbReference type="Pfam" id="PF07885"/>
    </source>
</evidence>
<organism evidence="18 19">
    <name type="scientific">Scomber scombrus</name>
    <name type="common">Atlantic mackerel</name>
    <name type="synonym">Scomber vernalis</name>
    <dbReference type="NCBI Taxonomy" id="13677"/>
    <lineage>
        <taxon>Eukaryota</taxon>
        <taxon>Metazoa</taxon>
        <taxon>Chordata</taxon>
        <taxon>Craniata</taxon>
        <taxon>Vertebrata</taxon>
        <taxon>Euteleostomi</taxon>
        <taxon>Actinopterygii</taxon>
        <taxon>Neopterygii</taxon>
        <taxon>Teleostei</taxon>
        <taxon>Neoteleostei</taxon>
        <taxon>Acanthomorphata</taxon>
        <taxon>Pelagiaria</taxon>
        <taxon>Scombriformes</taxon>
        <taxon>Scombridae</taxon>
        <taxon>Scomber</taxon>
    </lineage>
</organism>
<gene>
    <name evidence="18" type="ORF">FSCOSCO3_A022621</name>
</gene>
<keyword evidence="3" id="KW-1003">Cell membrane</keyword>
<feature type="transmembrane region" description="Helical" evidence="16">
    <location>
        <begin position="179"/>
        <end position="198"/>
    </location>
</feature>
<evidence type="ECO:0000256" key="2">
    <source>
        <dbReference type="ARBA" id="ARBA00022448"/>
    </source>
</evidence>
<sequence length="578" mass="64253">MKFPIENPRKQVNWDPEQVAVQTNLVPPKKAQSGMAKSSLVQASVATMQNPMGCDPKANGHCPLPRLSISSRSASVVASMDASCDGSAAALHSVMKWKTVLAVFIVVVLYLVCGGLAFQALEQPFESNQKTSITLEKASFLERHPCVTPDELEALIKHAIDAVSAGVSPIGDTSYNSSYWDWGSAFFFAGTVITTIGYGNIAPSTVGGKIFCILYAIFGIPLFGFLLAGIGDQLGTIFVKSILRVERIFRQKHKQISQTKIRVTSTILFILAGCIIFVTIPAVIFKHIEGWTTLEAIYFVVITLTTVGIGDYVAGGNRRITYMKWYKPLVWFWILVGLAYFAAVLSMIGDWLRVLSKKTKEEVGEFKAHAAEWKANVRAEFRETRRRLSVEIHDKLQRAATIRSMERRQLGLEQRAHSLDMLSPEKRAMFTSLDAGRFKTSSQESIDTKLNNLRLKGACEPYDHQGSEQSQQTASSSEDNLFNLRFGSLTKLARRNKSRELRRNIPEDIRRASVSINNGSAMLGEERAEEGEEDGETDEENRERKEGNNSLANLSQHTMERAKLNGFLPTQAKDGEND</sequence>
<evidence type="ECO:0000256" key="1">
    <source>
        <dbReference type="ARBA" id="ARBA00004651"/>
    </source>
</evidence>
<keyword evidence="2 14" id="KW-0813">Transport</keyword>
<dbReference type="AlphaFoldDB" id="A0AAV1P5Q4"/>
<dbReference type="GO" id="GO:0005886">
    <property type="term" value="C:plasma membrane"/>
    <property type="evidence" value="ECO:0007669"/>
    <property type="project" value="UniProtKB-SubCell"/>
</dbReference>
<dbReference type="InterPro" id="IPR003976">
    <property type="entry name" value="2pore_dom_K_chnl_TREK"/>
</dbReference>
<dbReference type="PRINTS" id="PR01499">
    <property type="entry name" value="TREKCHANNEL"/>
</dbReference>
<evidence type="ECO:0000256" key="14">
    <source>
        <dbReference type="RuleBase" id="RU003857"/>
    </source>
</evidence>
<dbReference type="InterPro" id="IPR003280">
    <property type="entry name" value="2pore_dom_K_chnl"/>
</dbReference>
<dbReference type="Pfam" id="PF07885">
    <property type="entry name" value="Ion_trans_2"/>
    <property type="match status" value="2"/>
</dbReference>